<organism evidence="1">
    <name type="scientific">viral metagenome</name>
    <dbReference type="NCBI Taxonomy" id="1070528"/>
    <lineage>
        <taxon>unclassified sequences</taxon>
        <taxon>metagenomes</taxon>
        <taxon>organismal metagenomes</taxon>
    </lineage>
</organism>
<reference evidence="1" key="1">
    <citation type="submission" date="2020-03" db="EMBL/GenBank/DDBJ databases">
        <title>The deep terrestrial virosphere.</title>
        <authorList>
            <person name="Holmfeldt K."/>
            <person name="Nilsson E."/>
            <person name="Simone D."/>
            <person name="Lopez-Fernandez M."/>
            <person name="Wu X."/>
            <person name="de Brujin I."/>
            <person name="Lundin D."/>
            <person name="Andersson A."/>
            <person name="Bertilsson S."/>
            <person name="Dopson M."/>
        </authorList>
    </citation>
    <scope>NUCLEOTIDE SEQUENCE</scope>
    <source>
        <strain evidence="1">MM415B03196</strain>
    </source>
</reference>
<dbReference type="EMBL" id="MT143035">
    <property type="protein sequence ID" value="QJA92072.1"/>
    <property type="molecule type" value="Genomic_DNA"/>
</dbReference>
<name>A0A6M3LEK6_9ZZZZ</name>
<dbReference type="AlphaFoldDB" id="A0A6M3LEK6"/>
<sequence>MYYYKQVKDGKIVSVESKSVNVASPDFIKATKTECDNFTGSLPEPVKVPTRDLAAEIDELKAEIKILKG</sequence>
<evidence type="ECO:0000313" key="1">
    <source>
        <dbReference type="EMBL" id="QJA92072.1"/>
    </source>
</evidence>
<accession>A0A6M3LEK6</accession>
<gene>
    <name evidence="1" type="ORF">MM415B03196_0009</name>
</gene>
<proteinExistence type="predicted"/>
<protein>
    <submittedName>
        <fullName evidence="1">Uncharacterized protein</fullName>
    </submittedName>
</protein>